<reference evidence="1" key="2">
    <citation type="journal article" date="2021" name="PeerJ">
        <title>Extensive microbial diversity within the chicken gut microbiome revealed by metagenomics and culture.</title>
        <authorList>
            <person name="Gilroy R."/>
            <person name="Ravi A."/>
            <person name="Getino M."/>
            <person name="Pursley I."/>
            <person name="Horton D.L."/>
            <person name="Alikhan N.F."/>
            <person name="Baker D."/>
            <person name="Gharbi K."/>
            <person name="Hall N."/>
            <person name="Watson M."/>
            <person name="Adriaenssens E.M."/>
            <person name="Foster-Nyarko E."/>
            <person name="Jarju S."/>
            <person name="Secka A."/>
            <person name="Antonio M."/>
            <person name="Oren A."/>
            <person name="Chaudhuri R.R."/>
            <person name="La Ragione R."/>
            <person name="Hildebrand F."/>
            <person name="Pallen M.J."/>
        </authorList>
    </citation>
    <scope>NUCLEOTIDE SEQUENCE</scope>
    <source>
        <strain evidence="1">CHK147-3167</strain>
    </source>
</reference>
<sequence>MDKTILKKFAIESRQDLMEKVKNKINTFYIDEEFQKNQKGDLYILFNE</sequence>
<evidence type="ECO:0000313" key="1">
    <source>
        <dbReference type="EMBL" id="HIQ90967.1"/>
    </source>
</evidence>
<organism evidence="1 2">
    <name type="scientific">Candidatus Coprosoma intestinipullorum</name>
    <dbReference type="NCBI Taxonomy" id="2840752"/>
    <lineage>
        <taxon>Bacteria</taxon>
        <taxon>Bacillati</taxon>
        <taxon>Bacillota</taxon>
        <taxon>Bacillota incertae sedis</taxon>
        <taxon>Candidatus Coprosoma</taxon>
    </lineage>
</organism>
<gene>
    <name evidence="1" type="ORF">IAB27_05030</name>
</gene>
<accession>A0A9D0ZRS0</accession>
<dbReference type="EMBL" id="DVFV01000094">
    <property type="protein sequence ID" value="HIQ90967.1"/>
    <property type="molecule type" value="Genomic_DNA"/>
</dbReference>
<proteinExistence type="predicted"/>
<comment type="caution">
    <text evidence="1">The sequence shown here is derived from an EMBL/GenBank/DDBJ whole genome shotgun (WGS) entry which is preliminary data.</text>
</comment>
<protein>
    <submittedName>
        <fullName evidence="1">Uncharacterized protein</fullName>
    </submittedName>
</protein>
<dbReference type="Proteomes" id="UP000886786">
    <property type="component" value="Unassembled WGS sequence"/>
</dbReference>
<dbReference type="AlphaFoldDB" id="A0A9D0ZRS0"/>
<evidence type="ECO:0000313" key="2">
    <source>
        <dbReference type="Proteomes" id="UP000886786"/>
    </source>
</evidence>
<feature type="non-terminal residue" evidence="1">
    <location>
        <position position="48"/>
    </location>
</feature>
<name>A0A9D0ZRS0_9FIRM</name>
<reference evidence="1" key="1">
    <citation type="submission" date="2020-10" db="EMBL/GenBank/DDBJ databases">
        <authorList>
            <person name="Gilroy R."/>
        </authorList>
    </citation>
    <scope>NUCLEOTIDE SEQUENCE</scope>
    <source>
        <strain evidence="1">CHK147-3167</strain>
    </source>
</reference>